<reference evidence="8" key="1">
    <citation type="submission" date="2021-12" db="EMBL/GenBank/DDBJ databases">
        <title>Prjna785345.</title>
        <authorList>
            <person name="Rujirawat T."/>
            <person name="Krajaejun T."/>
        </authorList>
    </citation>
    <scope>NUCLEOTIDE SEQUENCE</scope>
    <source>
        <strain evidence="8">Pi057C3</strain>
    </source>
</reference>
<dbReference type="GO" id="GO:0047837">
    <property type="term" value="F:D-xylose 1-dehydrogenase (NADP+) activity"/>
    <property type="evidence" value="ECO:0007669"/>
    <property type="project" value="UniProtKB-EC"/>
</dbReference>
<dbReference type="Proteomes" id="UP001209570">
    <property type="component" value="Unassembled WGS sequence"/>
</dbReference>
<gene>
    <name evidence="8" type="ORF">P43SY_006638</name>
</gene>
<evidence type="ECO:0000259" key="6">
    <source>
        <dbReference type="Pfam" id="PF01408"/>
    </source>
</evidence>
<keyword evidence="9" id="KW-1185">Reference proteome</keyword>
<comment type="caution">
    <text evidence="8">The sequence shown here is derived from an EMBL/GenBank/DDBJ whole genome shotgun (WGS) entry which is preliminary data.</text>
</comment>
<dbReference type="AlphaFoldDB" id="A0AAD5Q571"/>
<proteinExistence type="inferred from homology"/>
<dbReference type="GO" id="GO:0000166">
    <property type="term" value="F:nucleotide binding"/>
    <property type="evidence" value="ECO:0007669"/>
    <property type="project" value="InterPro"/>
</dbReference>
<protein>
    <recommendedName>
        <fullName evidence="3">D-xylose 1-dehydrogenase (NADP(+), D-xylono-1,5-lactone-forming)</fullName>
        <ecNumber evidence="3">1.1.1.179</ecNumber>
    </recommendedName>
    <alternativeName>
        <fullName evidence="4">D-xylose-NADP dehydrogenase</fullName>
    </alternativeName>
</protein>
<name>A0AAD5Q571_PYTIN</name>
<comment type="catalytic activity">
    <reaction evidence="5">
        <text>D-xylose + NADP(+) = D-xylono-1,5-lactone + NADPH + H(+)</text>
        <dbReference type="Rhea" id="RHEA:22000"/>
        <dbReference type="ChEBI" id="CHEBI:15378"/>
        <dbReference type="ChEBI" id="CHEBI:15867"/>
        <dbReference type="ChEBI" id="CHEBI:53455"/>
        <dbReference type="ChEBI" id="CHEBI:57783"/>
        <dbReference type="ChEBI" id="CHEBI:58349"/>
        <dbReference type="EC" id="1.1.1.179"/>
    </reaction>
</comment>
<dbReference type="InterPro" id="IPR050984">
    <property type="entry name" value="Gfo/Idh/MocA_domain"/>
</dbReference>
<dbReference type="InterPro" id="IPR036291">
    <property type="entry name" value="NAD(P)-bd_dom_sf"/>
</dbReference>
<feature type="domain" description="Gfo/Idh/MocA-like oxidoreductase N-terminal" evidence="6">
    <location>
        <begin position="16"/>
        <end position="134"/>
    </location>
</feature>
<evidence type="ECO:0000259" key="7">
    <source>
        <dbReference type="Pfam" id="PF22725"/>
    </source>
</evidence>
<dbReference type="EC" id="1.1.1.179" evidence="3"/>
<sequence>MTSMTTTAAATTQRALRWGFIGCGKISSDFANALKGVPDAVLHACAARSSSSAEAFASTHGFKRAYSSYEQLCADPEVDVVYIGTLHVSHFEHSLLALEQRKHVLVEKPMTMNTTQAAAVIRKAQDKKLFLMEGMWTRFFPAVRFVREQLQKHVIGDVHHVQADIGFRFAPDNARLWERALGGGGLLDIGIYPLAFVTMVLGGDPERVTASGKLSDGGVDVYGAVTLEYSGNRFASVQYSCLADFAETVTIVGSKGRLHIHTPSHHPTHVTTTTYLADGSTVEQLTVFPAPVAHPSATAFNYGGSEGFVYEAQAVTHAVQRGETQQHEYPLTESLALMKIMDAIRQQLGVRYEAD</sequence>
<evidence type="ECO:0000256" key="5">
    <source>
        <dbReference type="ARBA" id="ARBA00049233"/>
    </source>
</evidence>
<dbReference type="Pfam" id="PF22725">
    <property type="entry name" value="GFO_IDH_MocA_C3"/>
    <property type="match status" value="1"/>
</dbReference>
<evidence type="ECO:0000313" key="8">
    <source>
        <dbReference type="EMBL" id="KAJ0398480.1"/>
    </source>
</evidence>
<evidence type="ECO:0000256" key="2">
    <source>
        <dbReference type="ARBA" id="ARBA00023002"/>
    </source>
</evidence>
<keyword evidence="2" id="KW-0560">Oxidoreductase</keyword>
<dbReference type="InterPro" id="IPR055170">
    <property type="entry name" value="GFO_IDH_MocA-like_dom"/>
</dbReference>
<organism evidence="8 9">
    <name type="scientific">Pythium insidiosum</name>
    <name type="common">Pythiosis disease agent</name>
    <dbReference type="NCBI Taxonomy" id="114742"/>
    <lineage>
        <taxon>Eukaryota</taxon>
        <taxon>Sar</taxon>
        <taxon>Stramenopiles</taxon>
        <taxon>Oomycota</taxon>
        <taxon>Peronosporomycetes</taxon>
        <taxon>Pythiales</taxon>
        <taxon>Pythiaceae</taxon>
        <taxon>Pythium</taxon>
    </lineage>
</organism>
<evidence type="ECO:0000256" key="4">
    <source>
        <dbReference type="ARBA" id="ARBA00042988"/>
    </source>
</evidence>
<dbReference type="EMBL" id="JAKCXM010000214">
    <property type="protein sequence ID" value="KAJ0398480.1"/>
    <property type="molecule type" value="Genomic_DNA"/>
</dbReference>
<dbReference type="SUPFAM" id="SSF55347">
    <property type="entry name" value="Glyceraldehyde-3-phosphate dehydrogenase-like, C-terminal domain"/>
    <property type="match status" value="1"/>
</dbReference>
<dbReference type="Pfam" id="PF01408">
    <property type="entry name" value="GFO_IDH_MocA"/>
    <property type="match status" value="1"/>
</dbReference>
<dbReference type="Gene3D" id="3.30.360.10">
    <property type="entry name" value="Dihydrodipicolinate Reductase, domain 2"/>
    <property type="match status" value="1"/>
</dbReference>
<evidence type="ECO:0000256" key="3">
    <source>
        <dbReference type="ARBA" id="ARBA00038984"/>
    </source>
</evidence>
<accession>A0AAD5Q571</accession>
<feature type="domain" description="GFO/IDH/MocA-like oxidoreductase" evidence="7">
    <location>
        <begin position="144"/>
        <end position="258"/>
    </location>
</feature>
<dbReference type="Gene3D" id="3.40.50.720">
    <property type="entry name" value="NAD(P)-binding Rossmann-like Domain"/>
    <property type="match status" value="1"/>
</dbReference>
<evidence type="ECO:0000256" key="1">
    <source>
        <dbReference type="ARBA" id="ARBA00010928"/>
    </source>
</evidence>
<evidence type="ECO:0000313" key="9">
    <source>
        <dbReference type="Proteomes" id="UP001209570"/>
    </source>
</evidence>
<dbReference type="PANTHER" id="PTHR22604:SF105">
    <property type="entry name" value="TRANS-1,2-DIHYDROBENZENE-1,2-DIOL DEHYDROGENASE"/>
    <property type="match status" value="1"/>
</dbReference>
<dbReference type="InterPro" id="IPR000683">
    <property type="entry name" value="Gfo/Idh/MocA-like_OxRdtase_N"/>
</dbReference>
<comment type="similarity">
    <text evidence="1">Belongs to the Gfo/Idh/MocA family.</text>
</comment>
<dbReference type="PANTHER" id="PTHR22604">
    <property type="entry name" value="OXIDOREDUCTASES"/>
    <property type="match status" value="1"/>
</dbReference>
<dbReference type="SUPFAM" id="SSF51735">
    <property type="entry name" value="NAD(P)-binding Rossmann-fold domains"/>
    <property type="match status" value="1"/>
</dbReference>